<feature type="domain" description="BD-FAE-like" evidence="5">
    <location>
        <begin position="77"/>
        <end position="250"/>
    </location>
</feature>
<evidence type="ECO:0000256" key="4">
    <source>
        <dbReference type="SAM" id="MobiDB-lite"/>
    </source>
</evidence>
<comment type="caution">
    <text evidence="6">The sequence shown here is derived from an EMBL/GenBank/DDBJ whole genome shotgun (WGS) entry which is preliminary data.</text>
</comment>
<dbReference type="PANTHER" id="PTHR48081:SF33">
    <property type="entry name" value="KYNURENINE FORMAMIDASE"/>
    <property type="match status" value="1"/>
</dbReference>
<comment type="function">
    <text evidence="3">Catalyzes the hydrolysis of N-formyl-L-kynurenine to L-kynurenine, the second step in the kynurenine pathway of tryptophan degradation. Kynurenine may be further oxidized to nicotinic acid, NAD(H) and NADP(H). Required for elimination of toxic metabolites.</text>
</comment>
<dbReference type="InterPro" id="IPR027519">
    <property type="entry name" value="KFase_ver/fungi-typ"/>
</dbReference>
<feature type="region of interest" description="Disordered" evidence="4">
    <location>
        <begin position="269"/>
        <end position="296"/>
    </location>
</feature>
<comment type="subunit">
    <text evidence="3">Homodimer.</text>
</comment>
<reference evidence="6 7" key="1">
    <citation type="submission" date="2021-02" db="EMBL/GenBank/DDBJ databases">
        <title>Variation within the Batrachochytrium salamandrivorans European outbreak.</title>
        <authorList>
            <person name="Kelly M."/>
            <person name="Pasmans F."/>
            <person name="Shea T.P."/>
            <person name="Munoz J.F."/>
            <person name="Carranza S."/>
            <person name="Cuomo C.A."/>
            <person name="Martel A."/>
        </authorList>
    </citation>
    <scope>NUCLEOTIDE SEQUENCE [LARGE SCALE GENOMIC DNA]</scope>
    <source>
        <strain evidence="6 7">AMFP18/2</strain>
    </source>
</reference>
<feature type="active site" description="Nucleophile" evidence="3">
    <location>
        <position position="170"/>
    </location>
</feature>
<feature type="active site" evidence="3">
    <location>
        <position position="348"/>
    </location>
</feature>
<sequence length="367" mass="38277">MSGETKGLELSAACSLGQVRRVKDNHYYAGTPHANRALDLYLPGVKQADTDMSSTTTTTTTGDSNAAVAGTALQATLSSRHPVVVYVHGGAWITGDRADYDFIGEALAQRGIVTAIAGYRLSPKQGSIDPACFHPMHLQDIIDAVAWVGSPASSSLLGYTPESVVLVGHSAGAQLSAMLSLMQSASSSASASASNSDSLQVVLPTIAGVVGIEGIYSLPDLARTHPAYVPWFIERAFSTDPSVWHAASPTEVATAQLLASSAITTTAATHATSNNSSSNGSSNDHSSSSSSALASNNTISSHHHLPRYLLIHSPEDELVACEQTDRYASVLHRLGVSVEVCNDILGTHDAVLSNSLLHDKIAAFVKS</sequence>
<comment type="domain">
    <text evidence="3">The main chain amide nitrogen atoms of the second glycine and its adjacent residue in the HGGXW motif define the oxyanion hole, and stabilize the oxyanion that forms during the nucleophilic attack by the catalytic serine during substrate cleavage.</text>
</comment>
<keyword evidence="1 3" id="KW-0378">Hydrolase</keyword>
<proteinExistence type="inferred from homology"/>
<dbReference type="PANTHER" id="PTHR48081">
    <property type="entry name" value="AB HYDROLASE SUPERFAMILY PROTEIN C4A8.06C"/>
    <property type="match status" value="1"/>
</dbReference>
<dbReference type="HAMAP" id="MF_03014">
    <property type="entry name" value="KFase"/>
    <property type="match status" value="1"/>
</dbReference>
<dbReference type="Pfam" id="PF20434">
    <property type="entry name" value="BD-FAE"/>
    <property type="match status" value="1"/>
</dbReference>
<evidence type="ECO:0000313" key="7">
    <source>
        <dbReference type="Proteomes" id="UP001648503"/>
    </source>
</evidence>
<feature type="short sequence motif" description="HGGXW" evidence="3">
    <location>
        <begin position="88"/>
        <end position="92"/>
    </location>
</feature>
<dbReference type="Gene3D" id="3.40.50.1820">
    <property type="entry name" value="alpha/beta hydrolase"/>
    <property type="match status" value="1"/>
</dbReference>
<dbReference type="EMBL" id="JAFCIX010000143">
    <property type="protein sequence ID" value="KAH6597492.1"/>
    <property type="molecule type" value="Genomic_DNA"/>
</dbReference>
<dbReference type="InterPro" id="IPR050300">
    <property type="entry name" value="GDXG_lipolytic_enzyme"/>
</dbReference>
<keyword evidence="7" id="KW-1185">Reference proteome</keyword>
<dbReference type="EC" id="3.5.1.9" evidence="3"/>
<dbReference type="InterPro" id="IPR049492">
    <property type="entry name" value="BD-FAE-like_dom"/>
</dbReference>
<keyword evidence="2 3" id="KW-0823">Tryptophan catabolism</keyword>
<dbReference type="InterPro" id="IPR029058">
    <property type="entry name" value="AB_hydrolase_fold"/>
</dbReference>
<gene>
    <name evidence="6" type="ORF">BASA50_004409</name>
</gene>
<evidence type="ECO:0000313" key="6">
    <source>
        <dbReference type="EMBL" id="KAH6597492.1"/>
    </source>
</evidence>
<comment type="similarity">
    <text evidence="3">Belongs to the kynurenine formamidase family.</text>
</comment>
<comment type="catalytic activity">
    <reaction evidence="3">
        <text>N-formyl-L-kynurenine + H2O = L-kynurenine + formate + H(+)</text>
        <dbReference type="Rhea" id="RHEA:13009"/>
        <dbReference type="ChEBI" id="CHEBI:15377"/>
        <dbReference type="ChEBI" id="CHEBI:15378"/>
        <dbReference type="ChEBI" id="CHEBI:15740"/>
        <dbReference type="ChEBI" id="CHEBI:57959"/>
        <dbReference type="ChEBI" id="CHEBI:58629"/>
        <dbReference type="EC" id="3.5.1.9"/>
    </reaction>
</comment>
<name>A0ABQ8FFP4_9FUNG</name>
<comment type="pathway">
    <text evidence="3">Amino-acid degradation; L-tryptophan degradation via kynurenine pathway; L-kynurenine from L-tryptophan: step 2/2.</text>
</comment>
<evidence type="ECO:0000256" key="2">
    <source>
        <dbReference type="ARBA" id="ARBA00023079"/>
    </source>
</evidence>
<protein>
    <recommendedName>
        <fullName evidence="3">Kynurenine formamidase</fullName>
        <shortName evidence="3">KFA</shortName>
        <shortName evidence="3">KFase</shortName>
        <ecNumber evidence="3">3.5.1.9</ecNumber>
    </recommendedName>
    <alternativeName>
        <fullName evidence="3">Arylformamidase</fullName>
    </alternativeName>
    <alternativeName>
        <fullName evidence="3">N-formylkynurenine formamidase</fullName>
        <shortName evidence="3">FKF</shortName>
    </alternativeName>
</protein>
<evidence type="ECO:0000256" key="3">
    <source>
        <dbReference type="HAMAP-Rule" id="MF_03014"/>
    </source>
</evidence>
<dbReference type="SUPFAM" id="SSF53474">
    <property type="entry name" value="alpha/beta-Hydrolases"/>
    <property type="match status" value="1"/>
</dbReference>
<feature type="active site" evidence="3">
    <location>
        <position position="316"/>
    </location>
</feature>
<organism evidence="6 7">
    <name type="scientific">Batrachochytrium salamandrivorans</name>
    <dbReference type="NCBI Taxonomy" id="1357716"/>
    <lineage>
        <taxon>Eukaryota</taxon>
        <taxon>Fungi</taxon>
        <taxon>Fungi incertae sedis</taxon>
        <taxon>Chytridiomycota</taxon>
        <taxon>Chytridiomycota incertae sedis</taxon>
        <taxon>Chytridiomycetes</taxon>
        <taxon>Rhizophydiales</taxon>
        <taxon>Rhizophydiales incertae sedis</taxon>
        <taxon>Batrachochytrium</taxon>
    </lineage>
</organism>
<accession>A0ABQ8FFP4</accession>
<evidence type="ECO:0000259" key="5">
    <source>
        <dbReference type="Pfam" id="PF20434"/>
    </source>
</evidence>
<evidence type="ECO:0000256" key="1">
    <source>
        <dbReference type="ARBA" id="ARBA00022801"/>
    </source>
</evidence>
<dbReference type="Proteomes" id="UP001648503">
    <property type="component" value="Unassembled WGS sequence"/>
</dbReference>